<feature type="domain" description="DUF6538" evidence="1">
    <location>
        <begin position="3"/>
        <end position="60"/>
    </location>
</feature>
<evidence type="ECO:0000313" key="2">
    <source>
        <dbReference type="EMBL" id="WDR05617.1"/>
    </source>
</evidence>
<proteinExistence type="predicted"/>
<accession>A0ABY7YWN9</accession>
<name>A0ABY7YWN9_9HYPH</name>
<evidence type="ECO:0000313" key="3">
    <source>
        <dbReference type="Proteomes" id="UP001222118"/>
    </source>
</evidence>
<reference evidence="2 3" key="1">
    <citation type="submission" date="2023-02" db="EMBL/GenBank/DDBJ databases">
        <title>Devosia chondri sp. nov., isolated from the phycosphere of marine algae.</title>
        <authorList>
            <person name="Kim J.M."/>
            <person name="Lee J.K."/>
            <person name="Choi B.J."/>
            <person name="Bayburt H."/>
            <person name="Jeon C.O."/>
        </authorList>
    </citation>
    <scope>NUCLEOTIDE SEQUENCE [LARGE SCALE GENOMIC DNA]</scope>
    <source>
        <strain evidence="2 3">G2-5</strain>
    </source>
</reference>
<protein>
    <recommendedName>
        <fullName evidence="1">DUF6538 domain-containing protein</fullName>
    </recommendedName>
</protein>
<organism evidence="2 3">
    <name type="scientific">Devosia rhodophyticola</name>
    <dbReference type="NCBI Taxonomy" id="3026423"/>
    <lineage>
        <taxon>Bacteria</taxon>
        <taxon>Pseudomonadati</taxon>
        <taxon>Pseudomonadota</taxon>
        <taxon>Alphaproteobacteria</taxon>
        <taxon>Hyphomicrobiales</taxon>
        <taxon>Devosiaceae</taxon>
        <taxon>Devosia</taxon>
    </lineage>
</organism>
<dbReference type="InterPro" id="IPR046668">
    <property type="entry name" value="DUF6538"/>
</dbReference>
<gene>
    <name evidence="2" type="ORF">PSQ90_15320</name>
</gene>
<keyword evidence="3" id="KW-1185">Reference proteome</keyword>
<evidence type="ECO:0000259" key="1">
    <source>
        <dbReference type="Pfam" id="PF20172"/>
    </source>
</evidence>
<dbReference type="RefSeq" id="WP_282211135.1">
    <property type="nucleotide sequence ID" value="NZ_CP118247.1"/>
</dbReference>
<dbReference type="EMBL" id="CP118247">
    <property type="protein sequence ID" value="WDR05617.1"/>
    <property type="molecule type" value="Genomic_DNA"/>
</dbReference>
<dbReference type="Proteomes" id="UP001222118">
    <property type="component" value="Chromosome"/>
</dbReference>
<dbReference type="Pfam" id="PF20172">
    <property type="entry name" value="DUF6538"/>
    <property type="match status" value="1"/>
</dbReference>
<sequence>MKHLHQIRGRWAVRIGVPDTLRNIIGKRELREWLGTDKNVAQRSAPAVIARFYQQIDEAKALLEGSSQTLRAAAQHHYARELAADDRERSALGGTAEFRSFTAPIKAAKLRLLVAHQLPRDEAEALIGYAADDAIADGAVNPALERGELLRVLAEIHLEAMARFEERDAGRIALSDPKSEWLAAEQPAGVV</sequence>